<feature type="transmembrane region" description="Helical" evidence="6">
    <location>
        <begin position="280"/>
        <end position="302"/>
    </location>
</feature>
<dbReference type="Proteomes" id="UP000517252">
    <property type="component" value="Unassembled WGS sequence"/>
</dbReference>
<keyword evidence="2 6" id="KW-0812">Transmembrane</keyword>
<gene>
    <name evidence="8" type="ORF">TASIC1_0011004700</name>
</gene>
<dbReference type="AlphaFoldDB" id="A0A6V8R2C2"/>
<evidence type="ECO:0000256" key="1">
    <source>
        <dbReference type="ARBA" id="ARBA00004141"/>
    </source>
</evidence>
<comment type="caution">
    <text evidence="8">The sequence shown here is derived from an EMBL/GenBank/DDBJ whole genome shotgun (WGS) entry which is preliminary data.</text>
</comment>
<feature type="transmembrane region" description="Helical" evidence="6">
    <location>
        <begin position="674"/>
        <end position="695"/>
    </location>
</feature>
<comment type="subcellular location">
    <subcellularLocation>
        <location evidence="1">Membrane</location>
        <topology evidence="1">Multi-pass membrane protein</topology>
    </subcellularLocation>
</comment>
<dbReference type="InterPro" id="IPR011701">
    <property type="entry name" value="MFS"/>
</dbReference>
<feature type="transmembrane region" description="Helical" evidence="6">
    <location>
        <begin position="361"/>
        <end position="383"/>
    </location>
</feature>
<dbReference type="PANTHER" id="PTHR23507">
    <property type="entry name" value="ZGC:174356"/>
    <property type="match status" value="1"/>
</dbReference>
<feature type="transmembrane region" description="Helical" evidence="6">
    <location>
        <begin position="457"/>
        <end position="480"/>
    </location>
</feature>
<evidence type="ECO:0000256" key="4">
    <source>
        <dbReference type="ARBA" id="ARBA00023136"/>
    </source>
</evidence>
<evidence type="ECO:0000256" key="5">
    <source>
        <dbReference type="SAM" id="MobiDB-lite"/>
    </source>
</evidence>
<evidence type="ECO:0000256" key="6">
    <source>
        <dbReference type="SAM" id="Phobius"/>
    </source>
</evidence>
<dbReference type="Pfam" id="PF16862">
    <property type="entry name" value="Glyco_hydro_79C"/>
    <property type="match status" value="1"/>
</dbReference>
<dbReference type="Pfam" id="PF07690">
    <property type="entry name" value="MFS_1"/>
    <property type="match status" value="1"/>
</dbReference>
<proteinExistence type="predicted"/>
<accession>A0A6V8R2C2</accession>
<evidence type="ECO:0000259" key="7">
    <source>
        <dbReference type="Pfam" id="PF16862"/>
    </source>
</evidence>
<reference evidence="8 9" key="1">
    <citation type="submission" date="2020-07" db="EMBL/GenBank/DDBJ databases">
        <title>Trichoderma asperellum IC-1 whole genome shotgun sequence.</title>
        <authorList>
            <person name="Kanamasa S."/>
            <person name="Takahashi H."/>
        </authorList>
    </citation>
    <scope>NUCLEOTIDE SEQUENCE [LARGE SCALE GENOMIC DNA]</scope>
    <source>
        <strain evidence="8 9">IC-1</strain>
    </source>
</reference>
<feature type="transmembrane region" description="Helical" evidence="6">
    <location>
        <begin position="740"/>
        <end position="759"/>
    </location>
</feature>
<feature type="compositionally biased region" description="Low complexity" evidence="5">
    <location>
        <begin position="593"/>
        <end position="610"/>
    </location>
</feature>
<evidence type="ECO:0000256" key="3">
    <source>
        <dbReference type="ARBA" id="ARBA00022989"/>
    </source>
</evidence>
<evidence type="ECO:0000313" key="8">
    <source>
        <dbReference type="EMBL" id="GFP58680.1"/>
    </source>
</evidence>
<organism evidence="8 9">
    <name type="scientific">Trichoderma asperellum</name>
    <name type="common">Filamentous fungus</name>
    <dbReference type="NCBI Taxonomy" id="101201"/>
    <lineage>
        <taxon>Eukaryota</taxon>
        <taxon>Fungi</taxon>
        <taxon>Dikarya</taxon>
        <taxon>Ascomycota</taxon>
        <taxon>Pezizomycotina</taxon>
        <taxon>Sordariomycetes</taxon>
        <taxon>Hypocreomycetidae</taxon>
        <taxon>Hypocreales</taxon>
        <taxon>Hypocreaceae</taxon>
        <taxon>Trichoderma</taxon>
    </lineage>
</organism>
<feature type="transmembrane region" description="Helical" evidence="6">
    <location>
        <begin position="560"/>
        <end position="582"/>
    </location>
</feature>
<evidence type="ECO:0000313" key="9">
    <source>
        <dbReference type="Proteomes" id="UP000517252"/>
    </source>
</evidence>
<dbReference type="EMBL" id="BLZH01000011">
    <property type="protein sequence ID" value="GFP58680.1"/>
    <property type="molecule type" value="Genomic_DNA"/>
</dbReference>
<dbReference type="InterPro" id="IPR036259">
    <property type="entry name" value="MFS_trans_sf"/>
</dbReference>
<keyword evidence="3 6" id="KW-1133">Transmembrane helix</keyword>
<feature type="region of interest" description="Disordered" evidence="5">
    <location>
        <begin position="593"/>
        <end position="622"/>
    </location>
</feature>
<dbReference type="InterPro" id="IPR031728">
    <property type="entry name" value="GlcAase_C"/>
</dbReference>
<dbReference type="PANTHER" id="PTHR23507:SF13">
    <property type="entry name" value="MFS GENERAL SUBSTRATE TRANSPORTER"/>
    <property type="match status" value="1"/>
</dbReference>
<dbReference type="GO" id="GO:0016020">
    <property type="term" value="C:membrane"/>
    <property type="evidence" value="ECO:0007669"/>
    <property type="project" value="UniProtKB-SubCell"/>
</dbReference>
<feature type="domain" description="Beta-glucuronidase C-terminal" evidence="7">
    <location>
        <begin position="46"/>
        <end position="138"/>
    </location>
</feature>
<dbReference type="GO" id="GO:0022857">
    <property type="term" value="F:transmembrane transporter activity"/>
    <property type="evidence" value="ECO:0007669"/>
    <property type="project" value="InterPro"/>
</dbReference>
<sequence length="782" mass="84625">MPISQNGTGPSTNPPYYGHVMVSKFIGSNPNTRINNIDLNSDFYSAYAAYEEGRLARVVLLNLHEWNPPSNSQAEAEAEAAPSTAITLSTGRSGIKYATVELMTAPGALSETNITVAGISYDYDLAEGKPVRVAKQYESVLRPNSKGDISVLLLKDSLPCLHMHCCHSKRSAFRLGGDSRNQQPLFAICDISDPPTSRLPFTERNGTETPSFQSIASFYTAHAQSRAGEIKGLKRCCWLRMATDETTPLLPGRKASPLASQKKGFGASVRGIFTNVENRILAAGFLICVAFSYTQVPLMYVFHLMVCDEYYDHHPPFEGPGQRCSRDEIAAGTAAQFSILGMRTLNLFLAGWTVKKIGPRAALMIQTFVPAIRVLAQILGVIAGKRTGMLIIQSTQLFTIVGGPAGYILVTNIIASELVEPSRRTVVFGKLQGSIMLGQSIGYLAGGMIGDAIDIRAPFDVACITFLIACVYVRFGIPYISPESMSNKKPGRQGIAGFFAPLKILVPQRMRLANGGIRKHYGVVILCAGIFLGVLATDYAPLLIQMYATAAFDFDQADNGWLMSEFAFMRSIFLILLFPRIINFGRHLMKRTSSPAPEDSDDSSISTADTQLPTEPGDFDAAAGEQTDVEPTKPLSSTHHREVGHFDLIFLRWSLVVDGALTTVVAFATKRWHIYLAAFLLPFGSGSAPAAKGVITDMCSESQRADALNAVTLVENIARLSTQGLFGFVFSSLAGVGKAYATFFCNAAIAVVGMAVLLFSNFPPAGSTLIDEEAEETGEDQN</sequence>
<evidence type="ECO:0000256" key="2">
    <source>
        <dbReference type="ARBA" id="ARBA00022692"/>
    </source>
</evidence>
<dbReference type="SUPFAM" id="SSF103473">
    <property type="entry name" value="MFS general substrate transporter"/>
    <property type="match status" value="2"/>
</dbReference>
<keyword evidence="4 6" id="KW-0472">Membrane</keyword>
<dbReference type="Gene3D" id="1.20.1250.20">
    <property type="entry name" value="MFS general substrate transporter like domains"/>
    <property type="match status" value="2"/>
</dbReference>
<feature type="transmembrane region" description="Helical" evidence="6">
    <location>
        <begin position="520"/>
        <end position="540"/>
    </location>
</feature>
<protein>
    <submittedName>
        <fullName evidence="8">Beta-glucuronidase</fullName>
    </submittedName>
</protein>
<name>A0A6V8R2C2_TRIAP</name>
<feature type="transmembrane region" description="Helical" evidence="6">
    <location>
        <begin position="395"/>
        <end position="415"/>
    </location>
</feature>
<dbReference type="OrthoDB" id="5204190at2759"/>